<accession>A0A0D2LGP8</accession>
<feature type="region of interest" description="Disordered" evidence="6">
    <location>
        <begin position="1"/>
        <end position="22"/>
    </location>
</feature>
<evidence type="ECO:0000313" key="10">
    <source>
        <dbReference type="Proteomes" id="UP000054498"/>
    </source>
</evidence>
<dbReference type="GeneID" id="25734519"/>
<dbReference type="EC" id="3.6.1.-" evidence="9"/>
<proteinExistence type="predicted"/>
<keyword evidence="4" id="KW-0067">ATP-binding</keyword>
<dbReference type="AlphaFoldDB" id="A0A0D2LGP8"/>
<dbReference type="GO" id="GO:0005524">
    <property type="term" value="F:ATP binding"/>
    <property type="evidence" value="ECO:0007669"/>
    <property type="project" value="UniProtKB-KW"/>
</dbReference>
<feature type="domain" description="DEAD-box RNA helicase Q" evidence="8">
    <location>
        <begin position="93"/>
        <end position="121"/>
    </location>
</feature>
<dbReference type="GO" id="GO:0003676">
    <property type="term" value="F:nucleic acid binding"/>
    <property type="evidence" value="ECO:0007669"/>
    <property type="project" value="InterPro"/>
</dbReference>
<dbReference type="EMBL" id="KK106922">
    <property type="protein sequence ID" value="KIY91234.1"/>
    <property type="molecule type" value="Genomic_DNA"/>
</dbReference>
<evidence type="ECO:0000256" key="6">
    <source>
        <dbReference type="SAM" id="MobiDB-lite"/>
    </source>
</evidence>
<dbReference type="PROSITE" id="PS51192">
    <property type="entry name" value="HELICASE_ATP_BIND_1"/>
    <property type="match status" value="1"/>
</dbReference>
<keyword evidence="10" id="KW-1185">Reference proteome</keyword>
<feature type="short sequence motif" description="Q motif" evidence="5">
    <location>
        <begin position="93"/>
        <end position="121"/>
    </location>
</feature>
<protein>
    <submittedName>
        <fullName evidence="9">ATP-dependent RNA helicase DDX46/PRP5</fullName>
        <ecNumber evidence="9">3.6.1.-</ecNumber>
    </submittedName>
</protein>
<dbReference type="PANTHER" id="PTHR47958">
    <property type="entry name" value="ATP-DEPENDENT RNA HELICASE DBP3"/>
    <property type="match status" value="1"/>
</dbReference>
<dbReference type="GO" id="GO:0003724">
    <property type="term" value="F:RNA helicase activity"/>
    <property type="evidence" value="ECO:0007669"/>
    <property type="project" value="InterPro"/>
</dbReference>
<dbReference type="Proteomes" id="UP000054498">
    <property type="component" value="Unassembled WGS sequence"/>
</dbReference>
<dbReference type="Pfam" id="PF00270">
    <property type="entry name" value="DEAD"/>
    <property type="match status" value="1"/>
</dbReference>
<evidence type="ECO:0000256" key="1">
    <source>
        <dbReference type="ARBA" id="ARBA00022741"/>
    </source>
</evidence>
<evidence type="ECO:0000256" key="4">
    <source>
        <dbReference type="ARBA" id="ARBA00022840"/>
    </source>
</evidence>
<keyword evidence="3 9" id="KW-0347">Helicase</keyword>
<evidence type="ECO:0000259" key="8">
    <source>
        <dbReference type="PROSITE" id="PS51195"/>
    </source>
</evidence>
<dbReference type="KEGG" id="mng:MNEG_16730"/>
<keyword evidence="1" id="KW-0547">Nucleotide-binding</keyword>
<dbReference type="SUPFAM" id="SSF52540">
    <property type="entry name" value="P-loop containing nucleoside triphosphate hydrolases"/>
    <property type="match status" value="1"/>
</dbReference>
<dbReference type="InterPro" id="IPR027417">
    <property type="entry name" value="P-loop_NTPase"/>
</dbReference>
<dbReference type="OrthoDB" id="196131at2759"/>
<dbReference type="Gene3D" id="3.40.50.300">
    <property type="entry name" value="P-loop containing nucleotide triphosphate hydrolases"/>
    <property type="match status" value="1"/>
</dbReference>
<dbReference type="PROSITE" id="PS51195">
    <property type="entry name" value="Q_MOTIF"/>
    <property type="match status" value="1"/>
</dbReference>
<dbReference type="RefSeq" id="XP_013890254.1">
    <property type="nucleotide sequence ID" value="XM_014034800.1"/>
</dbReference>
<reference evidence="9 10" key="1">
    <citation type="journal article" date="2013" name="BMC Genomics">
        <title>Reconstruction of the lipid metabolism for the microalga Monoraphidium neglectum from its genome sequence reveals characteristics suitable for biofuel production.</title>
        <authorList>
            <person name="Bogen C."/>
            <person name="Al-Dilaimi A."/>
            <person name="Albersmeier A."/>
            <person name="Wichmann J."/>
            <person name="Grundmann M."/>
            <person name="Rupp O."/>
            <person name="Lauersen K.J."/>
            <person name="Blifernez-Klassen O."/>
            <person name="Kalinowski J."/>
            <person name="Goesmann A."/>
            <person name="Mussgnug J.H."/>
            <person name="Kruse O."/>
        </authorList>
    </citation>
    <scope>NUCLEOTIDE SEQUENCE [LARGE SCALE GENOMIC DNA]</scope>
    <source>
        <strain evidence="9 10">SAG 48.87</strain>
    </source>
</reference>
<sequence length="206" mass="22385">MQYIDDSDSDAPADKDKDEDDAAWAKAVTAGKMSKGDKLAAVDHSAVEYPPFRRNFYIEVPEIAKMSDEDVAKLRKELDGIKVRGRAPPRPIRTWHQAGLYSRVLDAMLKSGFETPLPIQAQALPIIMSGRDCIGIAKTGSGKTLAFVLPLLRHVKDQPPLAQGDGPIGLIMAPTRELVAQIAKAACKLCHVLANGASRPRFASRT</sequence>
<keyword evidence="2 9" id="KW-0378">Hydrolase</keyword>
<gene>
    <name evidence="9" type="ORF">MNEG_16730</name>
</gene>
<dbReference type="STRING" id="145388.A0A0D2LGP8"/>
<dbReference type="InterPro" id="IPR014014">
    <property type="entry name" value="RNA_helicase_DEAD_Q_motif"/>
</dbReference>
<dbReference type="InterPro" id="IPR011545">
    <property type="entry name" value="DEAD/DEAH_box_helicase_dom"/>
</dbReference>
<evidence type="ECO:0000313" key="9">
    <source>
        <dbReference type="EMBL" id="KIY91234.1"/>
    </source>
</evidence>
<evidence type="ECO:0000256" key="5">
    <source>
        <dbReference type="PROSITE-ProRule" id="PRU00552"/>
    </source>
</evidence>
<name>A0A0D2LGP8_9CHLO</name>
<dbReference type="InterPro" id="IPR014001">
    <property type="entry name" value="Helicase_ATP-bd"/>
</dbReference>
<organism evidence="9 10">
    <name type="scientific">Monoraphidium neglectum</name>
    <dbReference type="NCBI Taxonomy" id="145388"/>
    <lineage>
        <taxon>Eukaryota</taxon>
        <taxon>Viridiplantae</taxon>
        <taxon>Chlorophyta</taxon>
        <taxon>core chlorophytes</taxon>
        <taxon>Chlorophyceae</taxon>
        <taxon>CS clade</taxon>
        <taxon>Sphaeropleales</taxon>
        <taxon>Selenastraceae</taxon>
        <taxon>Monoraphidium</taxon>
    </lineage>
</organism>
<evidence type="ECO:0000259" key="7">
    <source>
        <dbReference type="PROSITE" id="PS51192"/>
    </source>
</evidence>
<feature type="domain" description="Helicase ATP-binding" evidence="7">
    <location>
        <begin position="124"/>
        <end position="206"/>
    </location>
</feature>
<dbReference type="GO" id="GO:0016787">
    <property type="term" value="F:hydrolase activity"/>
    <property type="evidence" value="ECO:0007669"/>
    <property type="project" value="UniProtKB-KW"/>
</dbReference>
<evidence type="ECO:0000256" key="2">
    <source>
        <dbReference type="ARBA" id="ARBA00022801"/>
    </source>
</evidence>
<evidence type="ECO:0000256" key="3">
    <source>
        <dbReference type="ARBA" id="ARBA00022806"/>
    </source>
</evidence>